<proteinExistence type="inferred from homology"/>
<evidence type="ECO:0000313" key="18">
    <source>
        <dbReference type="Proteomes" id="UP000525652"/>
    </source>
</evidence>
<comment type="caution">
    <text evidence="17">The sequence shown here is derived from an EMBL/GenBank/DDBJ whole genome shotgun (WGS) entry which is preliminary data.</text>
</comment>
<dbReference type="CDD" id="cd02064">
    <property type="entry name" value="FAD_synthetase_N"/>
    <property type="match status" value="1"/>
</dbReference>
<dbReference type="InterPro" id="IPR015864">
    <property type="entry name" value="FAD_synthase"/>
</dbReference>
<dbReference type="Gene3D" id="2.40.30.30">
    <property type="entry name" value="Riboflavin kinase-like"/>
    <property type="match status" value="1"/>
</dbReference>
<comment type="catalytic activity">
    <reaction evidence="13 15">
        <text>riboflavin + ATP = FMN + ADP + H(+)</text>
        <dbReference type="Rhea" id="RHEA:14357"/>
        <dbReference type="ChEBI" id="CHEBI:15378"/>
        <dbReference type="ChEBI" id="CHEBI:30616"/>
        <dbReference type="ChEBI" id="CHEBI:57986"/>
        <dbReference type="ChEBI" id="CHEBI:58210"/>
        <dbReference type="ChEBI" id="CHEBI:456216"/>
        <dbReference type="EC" id="2.7.1.26"/>
    </reaction>
</comment>
<evidence type="ECO:0000256" key="11">
    <source>
        <dbReference type="ARBA" id="ARBA00022840"/>
    </source>
</evidence>
<keyword evidence="10 15" id="KW-0274">FAD</keyword>
<comment type="similarity">
    <text evidence="15">Belongs to the ribF family.</text>
</comment>
<dbReference type="InterPro" id="IPR002606">
    <property type="entry name" value="Riboflavin_kinase_bac"/>
</dbReference>
<dbReference type="SMART" id="SM00904">
    <property type="entry name" value="Flavokinase"/>
    <property type="match status" value="1"/>
</dbReference>
<dbReference type="GO" id="GO:0009231">
    <property type="term" value="P:riboflavin biosynthetic process"/>
    <property type="evidence" value="ECO:0007669"/>
    <property type="project" value="InterPro"/>
</dbReference>
<dbReference type="UniPathway" id="UPA00276">
    <property type="reaction ID" value="UER00406"/>
</dbReference>
<evidence type="ECO:0000256" key="15">
    <source>
        <dbReference type="PIRNR" id="PIRNR004491"/>
    </source>
</evidence>
<dbReference type="PIRSF" id="PIRSF004491">
    <property type="entry name" value="FAD_Synth"/>
    <property type="match status" value="1"/>
</dbReference>
<dbReference type="Pfam" id="PF06574">
    <property type="entry name" value="FAD_syn"/>
    <property type="match status" value="1"/>
</dbReference>
<keyword evidence="5 15" id="KW-0288">FMN</keyword>
<dbReference type="EC" id="2.7.1.26" evidence="15"/>
<dbReference type="AlphaFoldDB" id="A0A7X1B1Y8"/>
<dbReference type="InterPro" id="IPR023468">
    <property type="entry name" value="Riboflavin_kinase"/>
</dbReference>
<keyword evidence="8 15" id="KW-0547">Nucleotide-binding</keyword>
<gene>
    <name evidence="17" type="primary">ribF</name>
    <name evidence="17" type="ORF">H5P30_19950</name>
</gene>
<evidence type="ECO:0000256" key="5">
    <source>
        <dbReference type="ARBA" id="ARBA00022643"/>
    </source>
</evidence>
<dbReference type="RefSeq" id="WP_185694679.1">
    <property type="nucleotide sequence ID" value="NZ_JACHVA010000138.1"/>
</dbReference>
<evidence type="ECO:0000256" key="3">
    <source>
        <dbReference type="ARBA" id="ARBA00005201"/>
    </source>
</evidence>
<comment type="pathway">
    <text evidence="3 15">Cofactor biosynthesis; FMN biosynthesis; FMN from riboflavin (ATP route): step 1/1.</text>
</comment>
<evidence type="ECO:0000256" key="12">
    <source>
        <dbReference type="ARBA" id="ARBA00023268"/>
    </source>
</evidence>
<keyword evidence="6 15" id="KW-0808">Transferase</keyword>
<dbReference type="PANTHER" id="PTHR22749:SF6">
    <property type="entry name" value="RIBOFLAVIN KINASE"/>
    <property type="match status" value="1"/>
</dbReference>
<dbReference type="Gene3D" id="3.40.50.620">
    <property type="entry name" value="HUPs"/>
    <property type="match status" value="1"/>
</dbReference>
<evidence type="ECO:0000256" key="13">
    <source>
        <dbReference type="ARBA" id="ARBA00047880"/>
    </source>
</evidence>
<accession>A0A7X1B1Y8</accession>
<dbReference type="PANTHER" id="PTHR22749">
    <property type="entry name" value="RIBOFLAVIN KINASE/FMN ADENYLYLTRANSFERASE"/>
    <property type="match status" value="1"/>
</dbReference>
<dbReference type="InterPro" id="IPR015865">
    <property type="entry name" value="Riboflavin_kinase_bac/euk"/>
</dbReference>
<dbReference type="EC" id="2.7.7.2" evidence="15"/>
<dbReference type="SUPFAM" id="SSF82114">
    <property type="entry name" value="Riboflavin kinase-like"/>
    <property type="match status" value="1"/>
</dbReference>
<dbReference type="GO" id="GO:0008531">
    <property type="term" value="F:riboflavin kinase activity"/>
    <property type="evidence" value="ECO:0007669"/>
    <property type="project" value="UniProtKB-UniRule"/>
</dbReference>
<keyword evidence="7 15" id="KW-0548">Nucleotidyltransferase</keyword>
<dbReference type="InterPro" id="IPR014729">
    <property type="entry name" value="Rossmann-like_a/b/a_fold"/>
</dbReference>
<dbReference type="Pfam" id="PF01687">
    <property type="entry name" value="Flavokinase"/>
    <property type="match status" value="1"/>
</dbReference>
<comment type="catalytic activity">
    <reaction evidence="14 15">
        <text>FMN + ATP + H(+) = FAD + diphosphate</text>
        <dbReference type="Rhea" id="RHEA:17237"/>
        <dbReference type="ChEBI" id="CHEBI:15378"/>
        <dbReference type="ChEBI" id="CHEBI:30616"/>
        <dbReference type="ChEBI" id="CHEBI:33019"/>
        <dbReference type="ChEBI" id="CHEBI:57692"/>
        <dbReference type="ChEBI" id="CHEBI:58210"/>
        <dbReference type="EC" id="2.7.7.2"/>
    </reaction>
</comment>
<dbReference type="SUPFAM" id="SSF52374">
    <property type="entry name" value="Nucleotidylyl transferase"/>
    <property type="match status" value="1"/>
</dbReference>
<dbReference type="EMBL" id="JACHVA010000138">
    <property type="protein sequence ID" value="MBC2604062.1"/>
    <property type="molecule type" value="Genomic_DNA"/>
</dbReference>
<evidence type="ECO:0000256" key="4">
    <source>
        <dbReference type="ARBA" id="ARBA00022630"/>
    </source>
</evidence>
<evidence type="ECO:0000256" key="1">
    <source>
        <dbReference type="ARBA" id="ARBA00002121"/>
    </source>
</evidence>
<reference evidence="17 18" key="1">
    <citation type="submission" date="2020-07" db="EMBL/GenBank/DDBJ databases">
        <authorList>
            <person name="Feng X."/>
        </authorList>
    </citation>
    <scope>NUCLEOTIDE SEQUENCE [LARGE SCALE GENOMIC DNA]</scope>
    <source>
        <strain evidence="17 18">JCM14086</strain>
    </source>
</reference>
<name>A0A7X1B1Y8_9BACT</name>
<evidence type="ECO:0000256" key="8">
    <source>
        <dbReference type="ARBA" id="ARBA00022741"/>
    </source>
</evidence>
<dbReference type="UniPathway" id="UPA00277">
    <property type="reaction ID" value="UER00407"/>
</dbReference>
<sequence>MKTLRTPEFSELRSLKRPVHLAIGMFDGLHIGHQAVIHSAIQAAELDGSLCGILTFDPHPSHLFRPDSPTPQIYPPEVKEELLREMGLDLCLIQKFTAEFAGHTAEKFVSWIREIVPSLASVSVGENFRFGKGRTGAPSLLVDKLKNCGVSVFSCERIHLDGDPISSTRIRGILPDRPIEEVNHLLGRPYHSIGTVQEGKRLGRTIGFPTLNLPVEADILPQFGVYLVRYRLRNSPRSESRFGIANFGLRPTMENSTVPRLEIHSLEECSADYGDDVVSEWIRFIRPERKFADLDELKDVIQSDCETALRWIESNRS</sequence>
<comment type="function">
    <text evidence="1">Catalyzes the phosphorylation of riboflavin to FMN followed by the adenylation of FMN to FAD.</text>
</comment>
<dbReference type="InterPro" id="IPR023465">
    <property type="entry name" value="Riboflavin_kinase_dom_sf"/>
</dbReference>
<evidence type="ECO:0000256" key="9">
    <source>
        <dbReference type="ARBA" id="ARBA00022777"/>
    </source>
</evidence>
<keyword evidence="12" id="KW-0511">Multifunctional enzyme</keyword>
<evidence type="ECO:0000256" key="10">
    <source>
        <dbReference type="ARBA" id="ARBA00022827"/>
    </source>
</evidence>
<keyword evidence="9 15" id="KW-0418">Kinase</keyword>
<dbReference type="GO" id="GO:0005524">
    <property type="term" value="F:ATP binding"/>
    <property type="evidence" value="ECO:0007669"/>
    <property type="project" value="UniProtKB-UniRule"/>
</dbReference>
<keyword evidence="4 15" id="KW-0285">Flavoprotein</keyword>
<protein>
    <recommendedName>
        <fullName evidence="15">Riboflavin biosynthesis protein</fullName>
    </recommendedName>
    <domain>
        <recommendedName>
            <fullName evidence="15">Riboflavin kinase</fullName>
            <ecNumber evidence="15">2.7.1.26</ecNumber>
        </recommendedName>
        <alternativeName>
            <fullName evidence="15">Flavokinase</fullName>
        </alternativeName>
    </domain>
    <domain>
        <recommendedName>
            <fullName evidence="15">FMN adenylyltransferase</fullName>
            <ecNumber evidence="15">2.7.7.2</ecNumber>
        </recommendedName>
        <alternativeName>
            <fullName evidence="15">FAD pyrophosphorylase</fullName>
        </alternativeName>
        <alternativeName>
            <fullName evidence="15">FAD synthase</fullName>
        </alternativeName>
    </domain>
</protein>
<dbReference type="GO" id="GO:0003919">
    <property type="term" value="F:FMN adenylyltransferase activity"/>
    <property type="evidence" value="ECO:0007669"/>
    <property type="project" value="UniProtKB-UniRule"/>
</dbReference>
<keyword evidence="11 15" id="KW-0067">ATP-binding</keyword>
<evidence type="ECO:0000256" key="2">
    <source>
        <dbReference type="ARBA" id="ARBA00004726"/>
    </source>
</evidence>
<dbReference type="GO" id="GO:0006747">
    <property type="term" value="P:FAD biosynthetic process"/>
    <property type="evidence" value="ECO:0007669"/>
    <property type="project" value="UniProtKB-UniRule"/>
</dbReference>
<dbReference type="GO" id="GO:0009398">
    <property type="term" value="P:FMN biosynthetic process"/>
    <property type="evidence" value="ECO:0007669"/>
    <property type="project" value="UniProtKB-UniRule"/>
</dbReference>
<evidence type="ECO:0000313" key="17">
    <source>
        <dbReference type="EMBL" id="MBC2604062.1"/>
    </source>
</evidence>
<evidence type="ECO:0000259" key="16">
    <source>
        <dbReference type="SMART" id="SM00904"/>
    </source>
</evidence>
<dbReference type="NCBIfam" id="TIGR00083">
    <property type="entry name" value="ribF"/>
    <property type="match status" value="1"/>
</dbReference>
<keyword evidence="18" id="KW-1185">Reference proteome</keyword>
<dbReference type="Proteomes" id="UP000525652">
    <property type="component" value="Unassembled WGS sequence"/>
</dbReference>
<evidence type="ECO:0000256" key="7">
    <source>
        <dbReference type="ARBA" id="ARBA00022695"/>
    </source>
</evidence>
<comment type="pathway">
    <text evidence="2 15">Cofactor biosynthesis; FAD biosynthesis; FAD from FMN: step 1/1.</text>
</comment>
<feature type="domain" description="Riboflavin kinase" evidence="16">
    <location>
        <begin position="185"/>
        <end position="313"/>
    </location>
</feature>
<evidence type="ECO:0000256" key="6">
    <source>
        <dbReference type="ARBA" id="ARBA00022679"/>
    </source>
</evidence>
<evidence type="ECO:0000256" key="14">
    <source>
        <dbReference type="ARBA" id="ARBA00049494"/>
    </source>
</evidence>
<organism evidence="17 18">
    <name type="scientific">Puniceicoccus vermicola</name>
    <dbReference type="NCBI Taxonomy" id="388746"/>
    <lineage>
        <taxon>Bacteria</taxon>
        <taxon>Pseudomonadati</taxon>
        <taxon>Verrucomicrobiota</taxon>
        <taxon>Opitutia</taxon>
        <taxon>Puniceicoccales</taxon>
        <taxon>Puniceicoccaceae</taxon>
        <taxon>Puniceicoccus</taxon>
    </lineage>
</organism>